<keyword evidence="8 20" id="KW-0418">Kinase</keyword>
<evidence type="ECO:0000256" key="14">
    <source>
        <dbReference type="ARBA" id="ARBA00074306"/>
    </source>
</evidence>
<keyword evidence="7" id="KW-0547">Nucleotide-binding</keyword>
<comment type="catalytic activity">
    <reaction evidence="1">
        <text>ATP + protein L-histidine = ADP + protein N-phospho-L-histidine.</text>
        <dbReference type="EC" id="2.7.13.3"/>
    </reaction>
</comment>
<accession>A0A5Q2N4U2</accession>
<sequence length="794" mass="89488">MPSTSKNGTGNLQKKLVAYVAIGIFFISLLISLVSIYPLYQHLWHYEKQQLLFNVSARAMAADQYLIRGKEIAQQVVSRTQIRNYLERYNKREVTLDELVDFSYDKLEDAMNQSDGVILGISRLDQQGKLVIQVGKAIPVDPETIETMERMNEKSKTSVSEPFWLNPTDGPYLIISAPIMINESNQRIGTDMLLFKATELKEVINNSNNSNDRTGQQGFGILGKIKGGQFHPLFRPSDNQFFLENIPEKTLESLQAAKAGEPAILQISNNFNEKIIAYQALAESNWIAVVQMDPQEIATPIKKQITWITLTIIALITIGTSGIIALLRPLAGKVIIHAKELEEEIQDKTQALQEELLQRQQMEDQLRKAKEEAEQANQAKSQFLAHMSHEIRTPLHGINGITELLLHRNLNPKDRELLTIIDDSGHKLLNIVNEILDLSKIEAGKMTLEKVNFHLPTITEKTLNLVNVKAEEKNITIQSHRDRNIPQTLRGDAYRIQQILLNFLTNAIKFTEKGYVSLKIEIEPATSATLPMSSLSPSLSQNLLWIRFEVSDTGIGIPSAKQEKLFRPFTQVDESMTRKYGGTGLGLSICKGLVDLMGGHIGLTSEVDKGSTFWFSLPLEVVKEEENKQEENKQGVLVRQPEGIQEQGLYEQAGYNEKEITKKETIEKQVAAASTRLLLAEDNPINQRLALMQLKKLGYQTDVVSNGQEAVEALLQNDYRLILMDCQMPEMDGFEATAVIRELDNPKHNIPIIAMTAHAIDGYEEQCLQAGMNDYLTKPVTLQELEQVLRKWVL</sequence>
<feature type="domain" description="Response regulatory" evidence="19">
    <location>
        <begin position="676"/>
        <end position="793"/>
    </location>
</feature>
<keyword evidence="9" id="KW-0067">ATP-binding</keyword>
<keyword evidence="17" id="KW-1133">Transmembrane helix</keyword>
<dbReference type="Proteomes" id="UP000366051">
    <property type="component" value="Chromosome"/>
</dbReference>
<dbReference type="KEGG" id="hcv:FTV88_2820"/>
<dbReference type="Pfam" id="PF02518">
    <property type="entry name" value="HATPase_c"/>
    <property type="match status" value="1"/>
</dbReference>
<evidence type="ECO:0000256" key="5">
    <source>
        <dbReference type="ARBA" id="ARBA00022553"/>
    </source>
</evidence>
<evidence type="ECO:0000256" key="6">
    <source>
        <dbReference type="ARBA" id="ARBA00022679"/>
    </source>
</evidence>
<gene>
    <name evidence="20" type="ORF">FTV88_2820</name>
</gene>
<dbReference type="AlphaFoldDB" id="A0A5Q2N4U2"/>
<dbReference type="InterPro" id="IPR003661">
    <property type="entry name" value="HisK_dim/P_dom"/>
</dbReference>
<evidence type="ECO:0000256" key="16">
    <source>
        <dbReference type="SAM" id="Coils"/>
    </source>
</evidence>
<reference evidence="21" key="1">
    <citation type="submission" date="2019-11" db="EMBL/GenBank/DDBJ databases">
        <title>Genome sequence of Heliorestis convoluta strain HH, an alkaliphilic and minimalistic phototrophic bacterium from a soda lake in Egypt.</title>
        <authorList>
            <person name="Dewey E.D."/>
            <person name="Stokes L.M."/>
            <person name="Burchell B.M."/>
            <person name="Shaffer K.N."/>
            <person name="Huntington A.M."/>
            <person name="Baker J.M."/>
            <person name="Nadendla S."/>
            <person name="Giglio M.G."/>
            <person name="Touchman J.W."/>
            <person name="Blankenship R.E."/>
            <person name="Madigan M.T."/>
            <person name="Sattley W.M."/>
        </authorList>
    </citation>
    <scope>NUCLEOTIDE SEQUENCE [LARGE SCALE GENOMIC DNA]</scope>
    <source>
        <strain evidence="21">HH</strain>
    </source>
</reference>
<comment type="function">
    <text evidence="11">May play the central regulatory role in sporulation. It may be an element of the effector pathway responsible for the activation of sporulation genes in response to nutritional stress. Spo0A may act in concert with spo0H (a sigma factor) to control the expression of some genes that are critical to the sporulation process.</text>
</comment>
<feature type="transmembrane region" description="Helical" evidence="17">
    <location>
        <begin position="16"/>
        <end position="40"/>
    </location>
</feature>
<evidence type="ECO:0000256" key="13">
    <source>
        <dbReference type="ARBA" id="ARBA00068150"/>
    </source>
</evidence>
<evidence type="ECO:0000256" key="8">
    <source>
        <dbReference type="ARBA" id="ARBA00022777"/>
    </source>
</evidence>
<dbReference type="InterPro" id="IPR001789">
    <property type="entry name" value="Sig_transdc_resp-reg_receiver"/>
</dbReference>
<dbReference type="Pfam" id="PF00512">
    <property type="entry name" value="HisKA"/>
    <property type="match status" value="1"/>
</dbReference>
<dbReference type="CDD" id="cd00082">
    <property type="entry name" value="HisKA"/>
    <property type="match status" value="1"/>
</dbReference>
<evidence type="ECO:0000259" key="19">
    <source>
        <dbReference type="PROSITE" id="PS50110"/>
    </source>
</evidence>
<feature type="modified residue" description="4-aspartylphosphate" evidence="15">
    <location>
        <position position="725"/>
    </location>
</feature>
<keyword evidence="16" id="KW-0175">Coiled coil</keyword>
<feature type="transmembrane region" description="Helical" evidence="17">
    <location>
        <begin position="305"/>
        <end position="327"/>
    </location>
</feature>
<dbReference type="SUPFAM" id="SSF55874">
    <property type="entry name" value="ATPase domain of HSP90 chaperone/DNA topoisomerase II/histidine kinase"/>
    <property type="match status" value="1"/>
</dbReference>
<dbReference type="CDD" id="cd16922">
    <property type="entry name" value="HATPase_EvgS-ArcB-TorS-like"/>
    <property type="match status" value="1"/>
</dbReference>
<dbReference type="PANTHER" id="PTHR45339">
    <property type="entry name" value="HYBRID SIGNAL TRANSDUCTION HISTIDINE KINASE J"/>
    <property type="match status" value="1"/>
</dbReference>
<evidence type="ECO:0000313" key="20">
    <source>
        <dbReference type="EMBL" id="QGG48909.1"/>
    </source>
</evidence>
<dbReference type="SUPFAM" id="SSF47384">
    <property type="entry name" value="Homodimeric domain of signal transducing histidine kinase"/>
    <property type="match status" value="1"/>
</dbReference>
<feature type="coiled-coil region" evidence="16">
    <location>
        <begin position="335"/>
        <end position="386"/>
    </location>
</feature>
<dbReference type="SUPFAM" id="SSF52172">
    <property type="entry name" value="CheY-like"/>
    <property type="match status" value="1"/>
</dbReference>
<keyword evidence="10" id="KW-0902">Two-component regulatory system</keyword>
<evidence type="ECO:0000313" key="21">
    <source>
        <dbReference type="Proteomes" id="UP000366051"/>
    </source>
</evidence>
<dbReference type="InterPro" id="IPR003594">
    <property type="entry name" value="HATPase_dom"/>
</dbReference>
<dbReference type="SMART" id="SM00387">
    <property type="entry name" value="HATPase_c"/>
    <property type="match status" value="1"/>
</dbReference>
<dbReference type="InterPro" id="IPR036890">
    <property type="entry name" value="HATPase_C_sf"/>
</dbReference>
<dbReference type="PANTHER" id="PTHR45339:SF1">
    <property type="entry name" value="HYBRID SIGNAL TRANSDUCTION HISTIDINE KINASE J"/>
    <property type="match status" value="1"/>
</dbReference>
<dbReference type="FunFam" id="1.10.287.130:FF:000002">
    <property type="entry name" value="Two-component osmosensing histidine kinase"/>
    <property type="match status" value="1"/>
</dbReference>
<evidence type="ECO:0000256" key="11">
    <source>
        <dbReference type="ARBA" id="ARBA00024867"/>
    </source>
</evidence>
<evidence type="ECO:0000256" key="2">
    <source>
        <dbReference type="ARBA" id="ARBA00006402"/>
    </source>
</evidence>
<keyword evidence="6" id="KW-0808">Transferase</keyword>
<dbReference type="OrthoDB" id="2078441at2"/>
<evidence type="ECO:0000256" key="7">
    <source>
        <dbReference type="ARBA" id="ARBA00022741"/>
    </source>
</evidence>
<dbReference type="Pfam" id="PF00072">
    <property type="entry name" value="Response_reg"/>
    <property type="match status" value="1"/>
</dbReference>
<dbReference type="GO" id="GO:0005524">
    <property type="term" value="F:ATP binding"/>
    <property type="evidence" value="ECO:0007669"/>
    <property type="project" value="UniProtKB-KW"/>
</dbReference>
<name>A0A5Q2N4U2_9FIRM</name>
<keyword evidence="17" id="KW-0812">Transmembrane</keyword>
<keyword evidence="17" id="KW-0472">Membrane</keyword>
<evidence type="ECO:0000256" key="10">
    <source>
        <dbReference type="ARBA" id="ARBA00023012"/>
    </source>
</evidence>
<comment type="subunit">
    <text evidence="12">At low DSF concentrations, interacts with RpfF.</text>
</comment>
<evidence type="ECO:0000256" key="12">
    <source>
        <dbReference type="ARBA" id="ARBA00064003"/>
    </source>
</evidence>
<dbReference type="InterPro" id="IPR036097">
    <property type="entry name" value="HisK_dim/P_sf"/>
</dbReference>
<dbReference type="PROSITE" id="PS50110">
    <property type="entry name" value="RESPONSE_REGULATORY"/>
    <property type="match status" value="1"/>
</dbReference>
<keyword evidence="21" id="KW-1185">Reference proteome</keyword>
<dbReference type="InterPro" id="IPR004358">
    <property type="entry name" value="Sig_transdc_His_kin-like_C"/>
</dbReference>
<dbReference type="Gene3D" id="3.30.565.10">
    <property type="entry name" value="Histidine kinase-like ATPase, C-terminal domain"/>
    <property type="match status" value="1"/>
</dbReference>
<organism evidence="20 21">
    <name type="scientific">Heliorestis convoluta</name>
    <dbReference type="NCBI Taxonomy" id="356322"/>
    <lineage>
        <taxon>Bacteria</taxon>
        <taxon>Bacillati</taxon>
        <taxon>Bacillota</taxon>
        <taxon>Clostridia</taxon>
        <taxon>Eubacteriales</taxon>
        <taxon>Heliobacteriaceae</taxon>
        <taxon>Heliorestis</taxon>
    </lineage>
</organism>
<evidence type="ECO:0000256" key="3">
    <source>
        <dbReference type="ARBA" id="ARBA00012438"/>
    </source>
</evidence>
<dbReference type="Gene3D" id="3.40.50.2300">
    <property type="match status" value="1"/>
</dbReference>
<evidence type="ECO:0000256" key="9">
    <source>
        <dbReference type="ARBA" id="ARBA00022840"/>
    </source>
</evidence>
<dbReference type="EMBL" id="CP045875">
    <property type="protein sequence ID" value="QGG48909.1"/>
    <property type="molecule type" value="Genomic_DNA"/>
</dbReference>
<dbReference type="EC" id="2.7.13.3" evidence="3"/>
<dbReference type="InterPro" id="IPR005467">
    <property type="entry name" value="His_kinase_dom"/>
</dbReference>
<dbReference type="RefSeq" id="WP_153725987.1">
    <property type="nucleotide sequence ID" value="NZ_CP045875.1"/>
</dbReference>
<dbReference type="Gene3D" id="1.10.287.130">
    <property type="match status" value="1"/>
</dbReference>
<dbReference type="SMART" id="SM00388">
    <property type="entry name" value="HisKA"/>
    <property type="match status" value="1"/>
</dbReference>
<dbReference type="InterPro" id="IPR011006">
    <property type="entry name" value="CheY-like_superfamily"/>
</dbReference>
<evidence type="ECO:0000256" key="17">
    <source>
        <dbReference type="SAM" id="Phobius"/>
    </source>
</evidence>
<protein>
    <recommendedName>
        <fullName evidence="14">Circadian input-output histidine kinase CikA</fullName>
        <ecNumber evidence="3">2.7.13.3</ecNumber>
    </recommendedName>
    <alternativeName>
        <fullName evidence="13">Sensory/regulatory protein RpfC</fullName>
    </alternativeName>
    <alternativeName>
        <fullName evidence="4">Stage 0 sporulation protein A homolog</fullName>
    </alternativeName>
</protein>
<dbReference type="PROSITE" id="PS50109">
    <property type="entry name" value="HIS_KIN"/>
    <property type="match status" value="1"/>
</dbReference>
<dbReference type="SMART" id="SM00448">
    <property type="entry name" value="REC"/>
    <property type="match status" value="1"/>
</dbReference>
<feature type="domain" description="Histidine kinase" evidence="18">
    <location>
        <begin position="386"/>
        <end position="621"/>
    </location>
</feature>
<dbReference type="FunFam" id="3.30.565.10:FF:000010">
    <property type="entry name" value="Sensor histidine kinase RcsC"/>
    <property type="match status" value="1"/>
</dbReference>
<keyword evidence="5 15" id="KW-0597">Phosphoprotein</keyword>
<evidence type="ECO:0000256" key="15">
    <source>
        <dbReference type="PROSITE-ProRule" id="PRU00169"/>
    </source>
</evidence>
<proteinExistence type="inferred from homology"/>
<comment type="similarity">
    <text evidence="2">In the N-terminal section; belongs to the phytochrome family.</text>
</comment>
<evidence type="ECO:0000256" key="1">
    <source>
        <dbReference type="ARBA" id="ARBA00000085"/>
    </source>
</evidence>
<dbReference type="CDD" id="cd17546">
    <property type="entry name" value="REC_hyHK_CKI1_RcsC-like"/>
    <property type="match status" value="1"/>
</dbReference>
<dbReference type="GO" id="GO:0000155">
    <property type="term" value="F:phosphorelay sensor kinase activity"/>
    <property type="evidence" value="ECO:0007669"/>
    <property type="project" value="InterPro"/>
</dbReference>
<dbReference type="PRINTS" id="PR00344">
    <property type="entry name" value="BCTRLSENSOR"/>
</dbReference>
<evidence type="ECO:0000259" key="18">
    <source>
        <dbReference type="PROSITE" id="PS50109"/>
    </source>
</evidence>
<evidence type="ECO:0000256" key="4">
    <source>
        <dbReference type="ARBA" id="ARBA00018672"/>
    </source>
</evidence>